<dbReference type="InterPro" id="IPR016181">
    <property type="entry name" value="Acyl_CoA_acyltransferase"/>
</dbReference>
<dbReference type="AlphaFoldDB" id="A0A848LWE0"/>
<dbReference type="SUPFAM" id="SSF55729">
    <property type="entry name" value="Acyl-CoA N-acyltransferases (Nat)"/>
    <property type="match status" value="1"/>
</dbReference>
<keyword evidence="2" id="KW-0808">Transferase</keyword>
<evidence type="ECO:0000313" key="2">
    <source>
        <dbReference type="EMBL" id="NMO21872.1"/>
    </source>
</evidence>
<dbReference type="Pfam" id="PF13302">
    <property type="entry name" value="Acetyltransf_3"/>
    <property type="match status" value="1"/>
</dbReference>
<accession>A0A848LWE0</accession>
<evidence type="ECO:0000313" key="3">
    <source>
        <dbReference type="Proteomes" id="UP000518300"/>
    </source>
</evidence>
<dbReference type="PROSITE" id="PS51186">
    <property type="entry name" value="GNAT"/>
    <property type="match status" value="1"/>
</dbReference>
<dbReference type="RefSeq" id="WP_169351042.1">
    <property type="nucleotide sequence ID" value="NZ_JABBJJ010000360.1"/>
</dbReference>
<dbReference type="EMBL" id="JABBJJ010000360">
    <property type="protein sequence ID" value="NMO21872.1"/>
    <property type="molecule type" value="Genomic_DNA"/>
</dbReference>
<gene>
    <name evidence="2" type="ORF">HG543_44530</name>
</gene>
<dbReference type="GO" id="GO:0016747">
    <property type="term" value="F:acyltransferase activity, transferring groups other than amino-acyl groups"/>
    <property type="evidence" value="ECO:0007669"/>
    <property type="project" value="InterPro"/>
</dbReference>
<dbReference type="InterPro" id="IPR000182">
    <property type="entry name" value="GNAT_dom"/>
</dbReference>
<comment type="caution">
    <text evidence="2">The sequence shown here is derived from an EMBL/GenBank/DDBJ whole genome shotgun (WGS) entry which is preliminary data.</text>
</comment>
<dbReference type="PANTHER" id="PTHR43792:SF1">
    <property type="entry name" value="N-ACETYLTRANSFERASE DOMAIN-CONTAINING PROTEIN"/>
    <property type="match status" value="1"/>
</dbReference>
<dbReference type="Gene3D" id="3.40.630.30">
    <property type="match status" value="1"/>
</dbReference>
<feature type="domain" description="N-acetyltransferase" evidence="1">
    <location>
        <begin position="10"/>
        <end position="171"/>
    </location>
</feature>
<keyword evidence="3" id="KW-1185">Reference proteome</keyword>
<reference evidence="2 3" key="1">
    <citation type="submission" date="2020-04" db="EMBL/GenBank/DDBJ databases">
        <title>Draft genome of Pyxidicoccus fallax type strain.</title>
        <authorList>
            <person name="Whitworth D.E."/>
        </authorList>
    </citation>
    <scope>NUCLEOTIDE SEQUENCE [LARGE SCALE GENOMIC DNA]</scope>
    <source>
        <strain evidence="2 3">DSM 14698</strain>
    </source>
</reference>
<name>A0A848LWE0_9BACT</name>
<dbReference type="PANTHER" id="PTHR43792">
    <property type="entry name" value="GNAT FAMILY, PUTATIVE (AFU_ORTHOLOGUE AFUA_3G00765)-RELATED-RELATED"/>
    <property type="match status" value="1"/>
</dbReference>
<protein>
    <submittedName>
        <fullName evidence="2">GNAT family N-acetyltransferase</fullName>
    </submittedName>
</protein>
<dbReference type="InterPro" id="IPR051531">
    <property type="entry name" value="N-acetyltransferase"/>
</dbReference>
<organism evidence="2 3">
    <name type="scientific">Pyxidicoccus fallax</name>
    <dbReference type="NCBI Taxonomy" id="394095"/>
    <lineage>
        <taxon>Bacteria</taxon>
        <taxon>Pseudomonadati</taxon>
        <taxon>Myxococcota</taxon>
        <taxon>Myxococcia</taxon>
        <taxon>Myxococcales</taxon>
        <taxon>Cystobacterineae</taxon>
        <taxon>Myxococcaceae</taxon>
        <taxon>Pyxidicoccus</taxon>
    </lineage>
</organism>
<dbReference type="Proteomes" id="UP000518300">
    <property type="component" value="Unassembled WGS sequence"/>
</dbReference>
<evidence type="ECO:0000259" key="1">
    <source>
        <dbReference type="PROSITE" id="PS51186"/>
    </source>
</evidence>
<proteinExistence type="predicted"/>
<sequence>MAPTIRTERLLLRPFEPADEETLFQLWNDADVRRFLWDDQPVSRETVREQIAQSQKDFREERFGLFLISRAEEPGTVIGAAGLFRFADADWVDLVYALRPAAWGQGLATEAARAVLRFAFEVVGLDEVLAGTDLGNVASQRVIERLGMTDEHERVVGPNKVLARYRRLRRQDFVAGPGRFTLVEPPDS</sequence>